<dbReference type="EMBL" id="CP010086">
    <property type="protein sequence ID" value="AJG98311.2"/>
    <property type="molecule type" value="Genomic_DNA"/>
</dbReference>
<dbReference type="AlphaFoldDB" id="A0A0B5QJC6"/>
<dbReference type="Proteomes" id="UP000031866">
    <property type="component" value="Chromosome"/>
</dbReference>
<dbReference type="Pfam" id="PF03551">
    <property type="entry name" value="PadR"/>
    <property type="match status" value="1"/>
</dbReference>
<dbReference type="RefSeq" id="WP_041895626.1">
    <property type="nucleotide sequence ID" value="NZ_CP010086.2"/>
</dbReference>
<dbReference type="Gene3D" id="1.10.10.10">
    <property type="entry name" value="Winged helix-like DNA-binding domain superfamily/Winged helix DNA-binding domain"/>
    <property type="match status" value="1"/>
</dbReference>
<evidence type="ECO:0000313" key="2">
    <source>
        <dbReference type="EMBL" id="AJG98311.2"/>
    </source>
</evidence>
<dbReference type="InterPro" id="IPR005149">
    <property type="entry name" value="Tscrpt_reg_PadR_N"/>
</dbReference>
<sequence length="176" mass="21265">MNMTQIEVILLSLLYDKDYYGYEFETVIEQRNMRGWTDIGFSSIYNSLNKLEKKGYIGSRYEKEYGSPKRKVYFIKEETKEIIRNQIIKMISEYKNDPSEFDIGLLFSYLVTKEEFKKALINHKENLKDRKEFLNKRYDQHPTAKERPHIKALFERPIAFIDTEISWIENFINENF</sequence>
<gene>
    <name evidence="2" type="ORF">LF65_01708</name>
</gene>
<dbReference type="STRING" id="1520.LF65_01708"/>
<dbReference type="InterPro" id="IPR036388">
    <property type="entry name" value="WH-like_DNA-bd_sf"/>
</dbReference>
<reference evidence="3" key="1">
    <citation type="submission" date="2014-12" db="EMBL/GenBank/DDBJ databases">
        <title>Genome sequence of Clostridium beijerinckii strain 59B.</title>
        <authorList>
            <person name="Little G.T."/>
            <person name="Minton N.P."/>
        </authorList>
    </citation>
    <scope>NUCLEOTIDE SEQUENCE [LARGE SCALE GENOMIC DNA]</scope>
    <source>
        <strain evidence="3">59B</strain>
    </source>
</reference>
<protein>
    <submittedName>
        <fullName evidence="2">PadR family transcriptional regulator</fullName>
    </submittedName>
</protein>
<dbReference type="SUPFAM" id="SSF46785">
    <property type="entry name" value="Winged helix' DNA-binding domain"/>
    <property type="match status" value="1"/>
</dbReference>
<name>A0A0B5QJC6_CLOBE</name>
<dbReference type="InterPro" id="IPR036390">
    <property type="entry name" value="WH_DNA-bd_sf"/>
</dbReference>
<dbReference type="OrthoDB" id="9808762at2"/>
<organism evidence="2 3">
    <name type="scientific">Clostridium beijerinckii</name>
    <name type="common">Clostridium MP</name>
    <dbReference type="NCBI Taxonomy" id="1520"/>
    <lineage>
        <taxon>Bacteria</taxon>
        <taxon>Bacillati</taxon>
        <taxon>Bacillota</taxon>
        <taxon>Clostridia</taxon>
        <taxon>Eubacteriales</taxon>
        <taxon>Clostridiaceae</taxon>
        <taxon>Clostridium</taxon>
    </lineage>
</organism>
<proteinExistence type="predicted"/>
<evidence type="ECO:0000313" key="3">
    <source>
        <dbReference type="Proteomes" id="UP000031866"/>
    </source>
</evidence>
<dbReference type="InterPro" id="IPR052509">
    <property type="entry name" value="Metal_resp_DNA-bind_regulator"/>
</dbReference>
<dbReference type="KEGG" id="cbei:LF65_01708"/>
<dbReference type="PANTHER" id="PTHR33169">
    <property type="entry name" value="PADR-FAMILY TRANSCRIPTIONAL REGULATOR"/>
    <property type="match status" value="1"/>
</dbReference>
<dbReference type="PANTHER" id="PTHR33169:SF27">
    <property type="entry name" value="TRANSCRIPTIONAL REGULATOR PADR FAMILY PROTEIN"/>
    <property type="match status" value="1"/>
</dbReference>
<accession>A0A0B5QJC6</accession>
<evidence type="ECO:0000259" key="1">
    <source>
        <dbReference type="Pfam" id="PF03551"/>
    </source>
</evidence>
<feature type="domain" description="Transcription regulator PadR N-terminal" evidence="1">
    <location>
        <begin position="10"/>
        <end position="77"/>
    </location>
</feature>